<dbReference type="PIRSF" id="PIRSF001587">
    <property type="entry name" value="FGAM_synthase_II"/>
    <property type="match status" value="1"/>
</dbReference>
<evidence type="ECO:0000256" key="5">
    <source>
        <dbReference type="ARBA" id="ARBA00022755"/>
    </source>
</evidence>
<dbReference type="UniPathway" id="UPA00074">
    <property type="reaction ID" value="UER00128"/>
</dbReference>
<evidence type="ECO:0000256" key="4">
    <source>
        <dbReference type="ARBA" id="ARBA00022741"/>
    </source>
</evidence>
<dbReference type="GO" id="GO:0006189">
    <property type="term" value="P:'de novo' IMP biosynthetic process"/>
    <property type="evidence" value="ECO:0007669"/>
    <property type="project" value="UniProtKB-UniRule"/>
</dbReference>
<evidence type="ECO:0000256" key="8">
    <source>
        <dbReference type="HAMAP-Rule" id="MF_00420"/>
    </source>
</evidence>
<feature type="domain" description="PurM-like N-terminal" evidence="9">
    <location>
        <begin position="83"/>
        <end position="198"/>
    </location>
</feature>
<protein>
    <recommendedName>
        <fullName evidence="8">Phosphoribosylformylglycinamidine synthase subunit PurL</fullName>
        <shortName evidence="8">FGAM synthase</shortName>
        <ecNumber evidence="8">6.3.5.3</ecNumber>
    </recommendedName>
    <alternativeName>
        <fullName evidence="8">Formylglycinamide ribonucleotide amidotransferase subunit II</fullName>
        <shortName evidence="8">FGAR amidotransferase II</shortName>
        <shortName evidence="8">FGAR-AT II</shortName>
    </alternativeName>
    <alternativeName>
        <fullName evidence="8">Glutamine amidotransferase PurL</fullName>
    </alternativeName>
    <alternativeName>
        <fullName evidence="8">Phosphoribosylformylglycinamidine synthase subunit II</fullName>
    </alternativeName>
</protein>
<keyword evidence="6 8" id="KW-0067">ATP-binding</keyword>
<feature type="domain" description="Phosphoribosylformylglycinamidine synthase linker" evidence="11">
    <location>
        <begin position="20"/>
        <end position="59"/>
    </location>
</feature>
<dbReference type="Gene3D" id="3.30.1330.10">
    <property type="entry name" value="PurM-like, N-terminal domain"/>
    <property type="match status" value="2"/>
</dbReference>
<accession>A0A2M8LY90</accession>
<gene>
    <name evidence="8" type="primary">purL</name>
    <name evidence="12" type="ORF">CUT44_15250</name>
</gene>
<keyword evidence="3 8" id="KW-0479">Metal-binding</keyword>
<feature type="binding site" evidence="8">
    <location>
        <position position="102"/>
    </location>
    <ligand>
        <name>Mg(2+)</name>
        <dbReference type="ChEBI" id="CHEBI:18420"/>
        <label>1</label>
    </ligand>
</feature>
<feature type="binding site" evidence="8">
    <location>
        <position position="278"/>
    </location>
    <ligand>
        <name>Mg(2+)</name>
        <dbReference type="ChEBI" id="CHEBI:18420"/>
        <label>2</label>
    </ligand>
</feature>
<dbReference type="GO" id="GO:0005524">
    <property type="term" value="F:ATP binding"/>
    <property type="evidence" value="ECO:0007669"/>
    <property type="project" value="UniProtKB-UniRule"/>
</dbReference>
<sequence length="749" mass="80026">MTLDTVKHASSTPDVEQPWAELGLKREEYDRVREILGRRPTGAELAMYSVMWSEHCSYKSSKVHLKQFSEKAPESDALLVGIGEQAGVVDVGEGYAVTFKVESHNHPSYVEPYQGAATGIGGIVRDIIAMGARPVAVMDPLRFGAPDHPDTRRVLPGVVAGIGGYGNCLGLPNIGGEVVFDSCYQGNPLVNALCVGVMRHEDIHLAKASGAGNKVVLYGARTGGDGIGGASILASESFDSDKPSKRPAVQVGDPFQEKLLIECTLEVFRENLVVGIQDLGAAGLSCATSELASNGSGGMRVELDTVPLRDSTLSPEEILMSESQERMCAVVEPGKVDRFLAICEKWDVIATVIGEVTDGERLEIFWHGEQIVDVPPRTVAHEGPVYERPYARPQWQDALQADDANALPRPKDDAELREQVVRLVGSPNQASKKWITEQYDRYVLGNTVLAQPEDSGMIRISEETGLGVAIATDGNGRYAKLDPYAGAQLALAESYRNVAATGAKPLAVTDCLNFGSPEDPAAMWQFAEACRGLADGCRTLGTPVTGGNVSLYNQTGDVAIHPTPVVGVLGVIDDVARRTPMAFAEEGQLLYLLGETREELGGSAWSQVVHDHLGGLPPQVDLERERLLAEILIAASRDGMIDAAHDLSDGGLVQAVTESCLKGGKGARLIVPDGLEPFVFLFSESAGRAVVAVPRSEELRFTDMCGARGLPATRIGVVDGDAVEVQGRFTIPLAELREVHEATIPALLA</sequence>
<comment type="subunit">
    <text evidence="8">Monomer. Part of the FGAM synthase complex composed of 1 PurL, 1 PurQ and 2 PurS subunits.</text>
</comment>
<proteinExistence type="inferred from homology"/>
<evidence type="ECO:0000256" key="3">
    <source>
        <dbReference type="ARBA" id="ARBA00022723"/>
    </source>
</evidence>
<evidence type="ECO:0000313" key="13">
    <source>
        <dbReference type="Proteomes" id="UP000230407"/>
    </source>
</evidence>
<feature type="binding site" evidence="8">
    <location>
        <begin position="322"/>
        <end position="324"/>
    </location>
    <ligand>
        <name>substrate</name>
    </ligand>
</feature>
<dbReference type="InterPro" id="IPR041609">
    <property type="entry name" value="PurL_linker"/>
</dbReference>
<name>A0A2M8LY90_9ACTN</name>
<dbReference type="InterPro" id="IPR016188">
    <property type="entry name" value="PurM-like_N"/>
</dbReference>
<feature type="binding site" evidence="8">
    <location>
        <begin position="103"/>
        <end position="106"/>
    </location>
    <ligand>
        <name>substrate</name>
    </ligand>
</feature>
<dbReference type="SUPFAM" id="SSF55326">
    <property type="entry name" value="PurM N-terminal domain-like"/>
    <property type="match status" value="2"/>
</dbReference>
<evidence type="ECO:0000256" key="7">
    <source>
        <dbReference type="ARBA" id="ARBA00022842"/>
    </source>
</evidence>
<dbReference type="GO" id="GO:0000287">
    <property type="term" value="F:magnesium ion binding"/>
    <property type="evidence" value="ECO:0007669"/>
    <property type="project" value="UniProtKB-UniRule"/>
</dbReference>
<comment type="subcellular location">
    <subcellularLocation>
        <location evidence="8">Cytoplasm</location>
    </subcellularLocation>
</comment>
<keyword evidence="1 8" id="KW-0963">Cytoplasm</keyword>
<dbReference type="EC" id="6.3.5.3" evidence="8"/>
<dbReference type="InterPro" id="IPR010074">
    <property type="entry name" value="PRibForGlyAmidine_synth_PurL"/>
</dbReference>
<feature type="active site" description="Proton acceptor" evidence="8">
    <location>
        <position position="104"/>
    </location>
</feature>
<keyword evidence="5 8" id="KW-0658">Purine biosynthesis</keyword>
<dbReference type="Gene3D" id="3.90.650.10">
    <property type="entry name" value="PurM-like C-terminal domain"/>
    <property type="match status" value="2"/>
</dbReference>
<dbReference type="InterPro" id="IPR036921">
    <property type="entry name" value="PurM-like_N_sf"/>
</dbReference>
<feature type="domain" description="PurM-like N-terminal" evidence="9">
    <location>
        <begin position="453"/>
        <end position="572"/>
    </location>
</feature>
<evidence type="ECO:0000259" key="11">
    <source>
        <dbReference type="Pfam" id="PF18072"/>
    </source>
</evidence>
<dbReference type="RefSeq" id="WP_100202404.1">
    <property type="nucleotide sequence ID" value="NZ_PGGW01000052.1"/>
</dbReference>
<feature type="binding site" evidence="8">
    <location>
        <position position="100"/>
    </location>
    <ligand>
        <name>ATP</name>
        <dbReference type="ChEBI" id="CHEBI:30616"/>
    </ligand>
</feature>
<evidence type="ECO:0000256" key="2">
    <source>
        <dbReference type="ARBA" id="ARBA00022598"/>
    </source>
</evidence>
<keyword evidence="13" id="KW-1185">Reference proteome</keyword>
<evidence type="ECO:0000256" key="6">
    <source>
        <dbReference type="ARBA" id="ARBA00022840"/>
    </source>
</evidence>
<feature type="binding site" evidence="8">
    <location>
        <position position="250"/>
    </location>
    <ligand>
        <name>substrate</name>
    </ligand>
</feature>
<dbReference type="NCBIfam" id="TIGR01736">
    <property type="entry name" value="FGAM_synth_II"/>
    <property type="match status" value="1"/>
</dbReference>
<dbReference type="Pfam" id="PF18072">
    <property type="entry name" value="FGAR-AT_linker"/>
    <property type="match status" value="1"/>
</dbReference>
<dbReference type="GO" id="GO:0005737">
    <property type="term" value="C:cytoplasm"/>
    <property type="evidence" value="ECO:0007669"/>
    <property type="project" value="UniProtKB-SubCell"/>
</dbReference>
<keyword evidence="7 8" id="KW-0460">Magnesium</keyword>
<dbReference type="Pfam" id="PF02769">
    <property type="entry name" value="AIRS_C"/>
    <property type="match status" value="2"/>
</dbReference>
<dbReference type="GO" id="GO:0004642">
    <property type="term" value="F:phosphoribosylformylglycinamidine synthase activity"/>
    <property type="evidence" value="ECO:0007669"/>
    <property type="project" value="UniProtKB-UniRule"/>
</dbReference>
<evidence type="ECO:0000259" key="9">
    <source>
        <dbReference type="Pfam" id="PF00586"/>
    </source>
</evidence>
<feature type="binding site" evidence="8">
    <location>
        <position position="547"/>
    </location>
    <ligand>
        <name>ATP</name>
        <dbReference type="ChEBI" id="CHEBI:30616"/>
    </ligand>
</feature>
<evidence type="ECO:0000259" key="10">
    <source>
        <dbReference type="Pfam" id="PF02769"/>
    </source>
</evidence>
<feature type="binding site" evidence="8">
    <location>
        <position position="510"/>
    </location>
    <ligand>
        <name>ATP</name>
        <dbReference type="ChEBI" id="CHEBI:30616"/>
    </ligand>
</feature>
<feature type="domain" description="PurM-like C-terminal" evidence="10">
    <location>
        <begin position="211"/>
        <end position="366"/>
    </location>
</feature>
<feature type="active site" evidence="8">
    <location>
        <position position="55"/>
    </location>
</feature>
<comment type="caution">
    <text evidence="8">Lacks conserved residue(s) required for the propagation of feature annotation.</text>
</comment>
<dbReference type="PANTHER" id="PTHR43555">
    <property type="entry name" value="PHOSPHORIBOSYLFORMYLGLYCINAMIDINE SYNTHASE SUBUNIT PURL"/>
    <property type="match status" value="1"/>
</dbReference>
<reference evidence="12 13" key="1">
    <citation type="submission" date="2017-11" db="EMBL/GenBank/DDBJ databases">
        <title>Streptomyces carmine sp. nov., a novel actinomycete isolated from Sophora alopecuroides in Xinjiang, China.</title>
        <authorList>
            <person name="Wang Y."/>
            <person name="Luo X."/>
            <person name="Wan C."/>
            <person name="Zhang L."/>
        </authorList>
    </citation>
    <scope>NUCLEOTIDE SEQUENCE [LARGE SCALE GENOMIC DNA]</scope>
    <source>
        <strain evidence="12 13">TRM SA0054</strain>
    </source>
</reference>
<dbReference type="SUPFAM" id="SSF56042">
    <property type="entry name" value="PurM C-terminal domain-like"/>
    <property type="match status" value="2"/>
</dbReference>
<dbReference type="AlphaFoldDB" id="A0A2M8LY90"/>
<dbReference type="NCBIfam" id="NF002290">
    <property type="entry name" value="PRK01213.1"/>
    <property type="match status" value="1"/>
</dbReference>
<dbReference type="EMBL" id="PGGW01000052">
    <property type="protein sequence ID" value="PJE96911.1"/>
    <property type="molecule type" value="Genomic_DNA"/>
</dbReference>
<comment type="pathway">
    <text evidence="8">Purine metabolism; IMP biosynthesis via de novo pathway; 5-amino-1-(5-phospho-D-ribosyl)imidazole from N(2)-formyl-N(1)-(5-phospho-D-ribosyl)glycinamide: step 1/2.</text>
</comment>
<evidence type="ECO:0000256" key="1">
    <source>
        <dbReference type="ARBA" id="ARBA00022490"/>
    </source>
</evidence>
<keyword evidence="4 8" id="KW-0547">Nucleotide-binding</keyword>
<feature type="binding site" evidence="8">
    <location>
        <position position="550"/>
    </location>
    <ligand>
        <name>substrate</name>
    </ligand>
</feature>
<comment type="function">
    <text evidence="8">Part of the phosphoribosylformylglycinamidine synthase complex involved in the purines biosynthetic pathway. Catalyzes the ATP-dependent conversion of formylglycinamide ribonucleotide (FGAR) and glutamine to yield formylglycinamidine ribonucleotide (FGAM) and glutamate. The FGAM synthase complex is composed of three subunits. PurQ produces an ammonia molecule by converting glutamine to glutamate. PurL transfers the ammonia molecule to FGAR to form FGAM in an ATP-dependent manner. PurS interacts with PurQ and PurL and is thought to assist in the transfer of the ammonia molecule from PurQ to PurL.</text>
</comment>
<comment type="caution">
    <text evidence="12">The sequence shown here is derived from an EMBL/GenBank/DDBJ whole genome shotgun (WGS) entry which is preliminary data.</text>
</comment>
<dbReference type="FunFam" id="3.30.1330.10:FF:000004">
    <property type="entry name" value="Phosphoribosylformylglycinamidine synthase subunit PurL"/>
    <property type="match status" value="1"/>
</dbReference>
<dbReference type="InterPro" id="IPR010918">
    <property type="entry name" value="PurM-like_C_dom"/>
</dbReference>
<keyword evidence="2 8" id="KW-0436">Ligase</keyword>
<dbReference type="CDD" id="cd02203">
    <property type="entry name" value="PurL_repeat1"/>
    <property type="match status" value="1"/>
</dbReference>
<dbReference type="InterPro" id="IPR036676">
    <property type="entry name" value="PurM-like_C_sf"/>
</dbReference>
<comment type="similarity">
    <text evidence="8">Belongs to the FGAMS family.</text>
</comment>
<evidence type="ECO:0000313" key="12">
    <source>
        <dbReference type="EMBL" id="PJE96911.1"/>
    </source>
</evidence>
<feature type="binding site" evidence="8">
    <location>
        <position position="548"/>
    </location>
    <ligand>
        <name>Mg(2+)</name>
        <dbReference type="ChEBI" id="CHEBI:18420"/>
        <label>1</label>
    </ligand>
</feature>
<feature type="binding site" evidence="8">
    <location>
        <position position="125"/>
    </location>
    <ligand>
        <name>substrate</name>
    </ligand>
</feature>
<feature type="binding site" evidence="8">
    <location>
        <position position="58"/>
    </location>
    <ligand>
        <name>ATP</name>
        <dbReference type="ChEBI" id="CHEBI:30616"/>
    </ligand>
</feature>
<dbReference type="PANTHER" id="PTHR43555:SF1">
    <property type="entry name" value="PHOSPHORIBOSYLFORMYLGLYCINAMIDINE SYNTHASE SUBUNIT PURL"/>
    <property type="match status" value="1"/>
</dbReference>
<dbReference type="Proteomes" id="UP000230407">
    <property type="component" value="Unassembled WGS sequence"/>
</dbReference>
<dbReference type="Pfam" id="PF00586">
    <property type="entry name" value="AIRS"/>
    <property type="match status" value="2"/>
</dbReference>
<feature type="domain" description="PurM-like C-terminal" evidence="10">
    <location>
        <begin position="585"/>
        <end position="722"/>
    </location>
</feature>
<organism evidence="12 13">
    <name type="scientific">Streptomyces carminius</name>
    <dbReference type="NCBI Taxonomy" id="2665496"/>
    <lineage>
        <taxon>Bacteria</taxon>
        <taxon>Bacillati</taxon>
        <taxon>Actinomycetota</taxon>
        <taxon>Actinomycetes</taxon>
        <taxon>Kitasatosporales</taxon>
        <taxon>Streptomycetaceae</taxon>
        <taxon>Streptomyces</taxon>
    </lineage>
</organism>
<dbReference type="HAMAP" id="MF_00420">
    <property type="entry name" value="PurL_2"/>
    <property type="match status" value="1"/>
</dbReference>
<feature type="binding site" evidence="8">
    <location>
        <position position="126"/>
    </location>
    <ligand>
        <name>Mg(2+)</name>
        <dbReference type="ChEBI" id="CHEBI:18420"/>
        <label>2</label>
    </ligand>
</feature>
<comment type="catalytic activity">
    <reaction evidence="8">
        <text>N(2)-formyl-N(1)-(5-phospho-beta-D-ribosyl)glycinamide + L-glutamine + ATP + H2O = 2-formamido-N(1)-(5-O-phospho-beta-D-ribosyl)acetamidine + L-glutamate + ADP + phosphate + H(+)</text>
        <dbReference type="Rhea" id="RHEA:17129"/>
        <dbReference type="ChEBI" id="CHEBI:15377"/>
        <dbReference type="ChEBI" id="CHEBI:15378"/>
        <dbReference type="ChEBI" id="CHEBI:29985"/>
        <dbReference type="ChEBI" id="CHEBI:30616"/>
        <dbReference type="ChEBI" id="CHEBI:43474"/>
        <dbReference type="ChEBI" id="CHEBI:58359"/>
        <dbReference type="ChEBI" id="CHEBI:147286"/>
        <dbReference type="ChEBI" id="CHEBI:147287"/>
        <dbReference type="ChEBI" id="CHEBI:456216"/>
        <dbReference type="EC" id="6.3.5.3"/>
    </reaction>
</comment>
<dbReference type="CDD" id="cd02204">
    <property type="entry name" value="PurL_repeat2"/>
    <property type="match status" value="1"/>
</dbReference>